<dbReference type="PANTHER" id="PTHR30065:SF1">
    <property type="entry name" value="SURFACE PRESENTATION OF ANTIGENS PROTEIN SPAR"/>
    <property type="match status" value="1"/>
</dbReference>
<feature type="transmembrane region" description="Helical" evidence="7">
    <location>
        <begin position="159"/>
        <end position="180"/>
    </location>
</feature>
<protein>
    <submittedName>
        <fullName evidence="8">Type III secretion system protein</fullName>
    </submittedName>
</protein>
<gene>
    <name evidence="8" type="ORF">JZ00_08475</name>
</gene>
<name>A0A0B1Z1Y5_9PSED</name>
<dbReference type="AlphaFoldDB" id="A0A0B1Z1Y5"/>
<reference evidence="9" key="1">
    <citation type="submission" date="2015-03" db="EMBL/GenBank/DDBJ databases">
        <title>Pseudomonas frederiksbergensis hydrocarbon degrader.</title>
        <authorList>
            <person name="Brown L.M."/>
            <person name="Ruiz O.N."/>
            <person name="Mueller S."/>
            <person name="Gunasekera T.S."/>
        </authorList>
    </citation>
    <scope>NUCLEOTIDE SEQUENCE [LARGE SCALE GENOMIC DNA]</scope>
    <source>
        <strain evidence="9">SI8</strain>
    </source>
</reference>
<proteinExistence type="inferred from homology"/>
<feature type="transmembrane region" description="Helical" evidence="7">
    <location>
        <begin position="187"/>
        <end position="211"/>
    </location>
</feature>
<evidence type="ECO:0000256" key="2">
    <source>
        <dbReference type="ARBA" id="ARBA00009772"/>
    </source>
</evidence>
<dbReference type="InterPro" id="IPR002010">
    <property type="entry name" value="T3SS_IM_R"/>
</dbReference>
<dbReference type="OrthoDB" id="9807748at2"/>
<organism evidence="8 9">
    <name type="scientific">Pseudomonas frederiksbergensis</name>
    <dbReference type="NCBI Taxonomy" id="104087"/>
    <lineage>
        <taxon>Bacteria</taxon>
        <taxon>Pseudomonadati</taxon>
        <taxon>Pseudomonadota</taxon>
        <taxon>Gammaproteobacteria</taxon>
        <taxon>Pseudomonadales</taxon>
        <taxon>Pseudomonadaceae</taxon>
        <taxon>Pseudomonas</taxon>
    </lineage>
</organism>
<evidence type="ECO:0000256" key="3">
    <source>
        <dbReference type="ARBA" id="ARBA00022475"/>
    </source>
</evidence>
<evidence type="ECO:0000313" key="9">
    <source>
        <dbReference type="Proteomes" id="UP000030949"/>
    </source>
</evidence>
<comment type="subcellular location">
    <subcellularLocation>
        <location evidence="1 7">Cell membrane</location>
        <topology evidence="1 7">Multi-pass membrane protein</topology>
    </subcellularLocation>
</comment>
<dbReference type="Proteomes" id="UP000030949">
    <property type="component" value="Unassembled WGS sequence"/>
</dbReference>
<evidence type="ECO:0000256" key="4">
    <source>
        <dbReference type="ARBA" id="ARBA00022692"/>
    </source>
</evidence>
<keyword evidence="6 7" id="KW-0472">Membrane</keyword>
<dbReference type="GO" id="GO:0005886">
    <property type="term" value="C:plasma membrane"/>
    <property type="evidence" value="ECO:0007669"/>
    <property type="project" value="UniProtKB-SubCell"/>
</dbReference>
<keyword evidence="5 7" id="KW-1133">Transmembrane helix</keyword>
<feature type="transmembrane region" description="Helical" evidence="7">
    <location>
        <begin position="75"/>
        <end position="97"/>
    </location>
</feature>
<evidence type="ECO:0000256" key="6">
    <source>
        <dbReference type="ARBA" id="ARBA00023136"/>
    </source>
</evidence>
<dbReference type="PRINTS" id="PR00953">
    <property type="entry name" value="TYPE3IMRPROT"/>
</dbReference>
<dbReference type="Pfam" id="PF01311">
    <property type="entry name" value="Bac_export_1"/>
    <property type="match status" value="1"/>
</dbReference>
<keyword evidence="3 7" id="KW-1003">Cell membrane</keyword>
<feature type="transmembrane region" description="Helical" evidence="7">
    <location>
        <begin position="217"/>
        <end position="237"/>
    </location>
</feature>
<evidence type="ECO:0000313" key="8">
    <source>
        <dbReference type="EMBL" id="KHK65069.1"/>
    </source>
</evidence>
<evidence type="ECO:0000256" key="5">
    <source>
        <dbReference type="ARBA" id="ARBA00022989"/>
    </source>
</evidence>
<feature type="transmembrane region" description="Helical" evidence="7">
    <location>
        <begin position="45"/>
        <end position="63"/>
    </location>
</feature>
<dbReference type="InterPro" id="IPR006304">
    <property type="entry name" value="T3SS_SpaR/YscT"/>
</dbReference>
<sequence>MTAQAFVPYFDLLLSIALGMARIYPVAYLVPVFCFQHLRGLPRHAVVFALGMLPAPGIRQALIDAQANWLTLGGLMFKEVLLGLLLGVLLAMPFWLYESVGALLDNQRGALIGGQLNPALGTDTTPLGHLFKEMTILLLVATLGIGTLTQVIWDSYLVWSPTVWFPLPGADGFGVFLGLLGEMFMHMMLYAAPFIGLLLLVEFALALLSLYSPQLQVFVLAMPAKSLVGLGFLLFYLPTLWDAMTGRLSRYAEIRHLLHLLVPAP</sequence>
<evidence type="ECO:0000256" key="7">
    <source>
        <dbReference type="RuleBase" id="RU362072"/>
    </source>
</evidence>
<dbReference type="NCBIfam" id="TIGR01401">
    <property type="entry name" value="fliR_like_III"/>
    <property type="match status" value="1"/>
</dbReference>
<feature type="transmembrane region" description="Helical" evidence="7">
    <location>
        <begin position="12"/>
        <end position="33"/>
    </location>
</feature>
<keyword evidence="4 7" id="KW-0812">Transmembrane</keyword>
<dbReference type="EMBL" id="JQGJ01000004">
    <property type="protein sequence ID" value="KHK65069.1"/>
    <property type="molecule type" value="Genomic_DNA"/>
</dbReference>
<accession>A0A0B1Z1Y5</accession>
<dbReference type="GO" id="GO:0006605">
    <property type="term" value="P:protein targeting"/>
    <property type="evidence" value="ECO:0007669"/>
    <property type="project" value="UniProtKB-UniRule"/>
</dbReference>
<feature type="transmembrane region" description="Helical" evidence="7">
    <location>
        <begin position="136"/>
        <end position="153"/>
    </location>
</feature>
<dbReference type="RefSeq" id="WP_039590380.1">
    <property type="nucleotide sequence ID" value="NZ_JQGJ02000003.1"/>
</dbReference>
<comment type="similarity">
    <text evidence="2 7">Belongs to the FliR/MopE/SpaR family.</text>
</comment>
<comment type="caution">
    <text evidence="8">The sequence shown here is derived from an EMBL/GenBank/DDBJ whole genome shotgun (WGS) entry which is preliminary data.</text>
</comment>
<dbReference type="PANTHER" id="PTHR30065">
    <property type="entry name" value="FLAGELLAR BIOSYNTHETIC PROTEIN FLIR"/>
    <property type="match status" value="1"/>
</dbReference>
<evidence type="ECO:0000256" key="1">
    <source>
        <dbReference type="ARBA" id="ARBA00004651"/>
    </source>
</evidence>